<dbReference type="InterPro" id="IPR004083">
    <property type="entry name" value="Raptor"/>
</dbReference>
<dbReference type="Pfam" id="PF14538">
    <property type="entry name" value="Raptor_N"/>
    <property type="match status" value="1"/>
</dbReference>
<dbReference type="SUPFAM" id="SSF48371">
    <property type="entry name" value="ARM repeat"/>
    <property type="match status" value="1"/>
</dbReference>
<feature type="region of interest" description="Disordered" evidence="3">
    <location>
        <begin position="475"/>
        <end position="514"/>
    </location>
</feature>
<dbReference type="Gene3D" id="1.25.10.10">
    <property type="entry name" value="Leucine-rich Repeat Variant"/>
    <property type="match status" value="1"/>
</dbReference>
<gene>
    <name evidence="5" type="ORF">TRFO_18967</name>
</gene>
<dbReference type="GO" id="GO:0005737">
    <property type="term" value="C:cytoplasm"/>
    <property type="evidence" value="ECO:0007669"/>
    <property type="project" value="TreeGrafter"/>
</dbReference>
<dbReference type="GO" id="GO:0031931">
    <property type="term" value="C:TORC1 complex"/>
    <property type="evidence" value="ECO:0007669"/>
    <property type="project" value="InterPro"/>
</dbReference>
<dbReference type="PANTHER" id="PTHR12848:SF16">
    <property type="entry name" value="REGULATORY-ASSOCIATED PROTEIN OF MTOR"/>
    <property type="match status" value="1"/>
</dbReference>
<dbReference type="PANTHER" id="PTHR12848">
    <property type="entry name" value="REGULATORY-ASSOCIATED PROTEIN OF MTOR"/>
    <property type="match status" value="1"/>
</dbReference>
<protein>
    <recommendedName>
        <fullName evidence="4">Raptor N-terminal CASPase-like domain-containing protein</fullName>
    </recommendedName>
</protein>
<evidence type="ECO:0000256" key="1">
    <source>
        <dbReference type="ARBA" id="ARBA00022574"/>
    </source>
</evidence>
<reference evidence="5" key="1">
    <citation type="submission" date="2016-10" db="EMBL/GenBank/DDBJ databases">
        <authorList>
            <person name="Benchimol M."/>
            <person name="Almeida L.G."/>
            <person name="Vasconcelos A.T."/>
            <person name="Perreira-Neves A."/>
            <person name="Rosa I.A."/>
            <person name="Tasca T."/>
            <person name="Bogo M.R."/>
            <person name="de Souza W."/>
        </authorList>
    </citation>
    <scope>NUCLEOTIDE SEQUENCE [LARGE SCALE GENOMIC DNA]</scope>
    <source>
        <strain evidence="5">K</strain>
    </source>
</reference>
<proteinExistence type="predicted"/>
<dbReference type="GO" id="GO:0031929">
    <property type="term" value="P:TOR signaling"/>
    <property type="evidence" value="ECO:0007669"/>
    <property type="project" value="InterPro"/>
</dbReference>
<feature type="domain" description="Raptor N-terminal CASPase-like" evidence="4">
    <location>
        <begin position="35"/>
        <end position="187"/>
    </location>
</feature>
<organism evidence="5 6">
    <name type="scientific">Tritrichomonas foetus</name>
    <dbReference type="NCBI Taxonomy" id="1144522"/>
    <lineage>
        <taxon>Eukaryota</taxon>
        <taxon>Metamonada</taxon>
        <taxon>Parabasalia</taxon>
        <taxon>Tritrichomonadida</taxon>
        <taxon>Tritrichomonadidae</taxon>
        <taxon>Tritrichomonas</taxon>
    </lineage>
</organism>
<dbReference type="Proteomes" id="UP000179807">
    <property type="component" value="Unassembled WGS sequence"/>
</dbReference>
<evidence type="ECO:0000259" key="4">
    <source>
        <dbReference type="SMART" id="SM01302"/>
    </source>
</evidence>
<evidence type="ECO:0000313" key="5">
    <source>
        <dbReference type="EMBL" id="OHT11523.1"/>
    </source>
</evidence>
<keyword evidence="6" id="KW-1185">Reference proteome</keyword>
<dbReference type="PRINTS" id="PR01547">
    <property type="entry name" value="YEAST176DUF"/>
</dbReference>
<dbReference type="RefSeq" id="XP_068364659.1">
    <property type="nucleotide sequence ID" value="XM_068500486.1"/>
</dbReference>
<dbReference type="GO" id="GO:0010506">
    <property type="term" value="P:regulation of autophagy"/>
    <property type="evidence" value="ECO:0007669"/>
    <property type="project" value="TreeGrafter"/>
</dbReference>
<evidence type="ECO:0000256" key="3">
    <source>
        <dbReference type="SAM" id="MobiDB-lite"/>
    </source>
</evidence>
<dbReference type="AlphaFoldDB" id="A0A1J4KJW7"/>
<accession>A0A1J4KJW7</accession>
<dbReference type="InterPro" id="IPR029347">
    <property type="entry name" value="Raptor_N"/>
</dbReference>
<dbReference type="GO" id="GO:0030307">
    <property type="term" value="P:positive regulation of cell growth"/>
    <property type="evidence" value="ECO:0007669"/>
    <property type="project" value="TreeGrafter"/>
</dbReference>
<dbReference type="GO" id="GO:0071230">
    <property type="term" value="P:cellular response to amino acid stimulus"/>
    <property type="evidence" value="ECO:0007669"/>
    <property type="project" value="TreeGrafter"/>
</dbReference>
<evidence type="ECO:0000256" key="2">
    <source>
        <dbReference type="ARBA" id="ARBA00022737"/>
    </source>
</evidence>
<evidence type="ECO:0000313" key="6">
    <source>
        <dbReference type="Proteomes" id="UP000179807"/>
    </source>
</evidence>
<dbReference type="GO" id="GO:0009267">
    <property type="term" value="P:cellular response to starvation"/>
    <property type="evidence" value="ECO:0007669"/>
    <property type="project" value="TreeGrafter"/>
</dbReference>
<feature type="compositionally biased region" description="Basic and acidic residues" evidence="3">
    <location>
        <begin position="475"/>
        <end position="512"/>
    </location>
</feature>
<dbReference type="InterPro" id="IPR016024">
    <property type="entry name" value="ARM-type_fold"/>
</dbReference>
<dbReference type="VEuPathDB" id="TrichDB:TRFO_18967"/>
<dbReference type="InterPro" id="IPR011989">
    <property type="entry name" value="ARM-like"/>
</dbReference>
<sequence>MYVIHQPSNINRRMVRQPIVMSKPSQNPRKTIPPAARTKSAVCFLCLFDGLRVPSIRRLVRKPQKFGQLPLRYFDPGFYSPDTQEYLSTFYSRLFAGPCDSVVDPSIETVKKLLTSHSNPTANQRVILHYFGYGTHQPTTEGNLYFFTENRSKYMPMKIEQYIGSCLSPQLLIFDCNYAGSLFSRIDVLRKTNKLDLISLFSCSADQLLPSSNDLPIDLFSLCLVDPYETSLWWYKKRHAEVFINLSLKNAKESYFLKTFFDAIVTSIAFDKIDSTTYQDIFIRDPTVAAIFRGFILSQYIFKLFNVTPKSIPVLTDTSMHEMWSFYETALDLVTSGCELIEESIFDMFMLSYENFPFRSALPLFTFFIKQPEFHAKVAKSLLEKVDSESEHNVELLNFFDLYKTIIQFKKPSVEALLLLSKMIAITGNVPFDQQTTLVFSTSHDSSHSSTKNTRRSGFYANDTTDINEILENDKKLTNNEKQFDQNYNKSKDKYDSKNDNKNKNKNDKNDESDNVMKAGMLSYCIALSKECQNSFHRVSQICTANAENCAPYSCILFGLLAEKAGTLMNIPGSTSFFIPLLKDQRPDIVSSALFALGYIKSSTSISKMIKCLSSHEWIVRNEAIVSITRVLNFGYAEDLEIVTNNFELLLDDPNEKVKKAALIVHEQLSRIIKTNLSRELDIRESLGLEIPESCLLKLLCQSAESKNFVERYYSNVFQDI</sequence>
<dbReference type="Pfam" id="PF13646">
    <property type="entry name" value="HEAT_2"/>
    <property type="match status" value="1"/>
</dbReference>
<dbReference type="OrthoDB" id="10262360at2759"/>
<comment type="caution">
    <text evidence="5">The sequence shown here is derived from an EMBL/GenBank/DDBJ whole genome shotgun (WGS) entry which is preliminary data.</text>
</comment>
<dbReference type="EMBL" id="MLAK01000585">
    <property type="protein sequence ID" value="OHT11523.1"/>
    <property type="molecule type" value="Genomic_DNA"/>
</dbReference>
<name>A0A1J4KJW7_9EUKA</name>
<keyword evidence="2" id="KW-0677">Repeat</keyword>
<dbReference type="SMART" id="SM01302">
    <property type="entry name" value="Raptor_N"/>
    <property type="match status" value="1"/>
</dbReference>
<dbReference type="GeneID" id="94835190"/>
<keyword evidence="1" id="KW-0853">WD repeat</keyword>
<dbReference type="GO" id="GO:0030674">
    <property type="term" value="F:protein-macromolecule adaptor activity"/>
    <property type="evidence" value="ECO:0007669"/>
    <property type="project" value="TreeGrafter"/>
</dbReference>